<dbReference type="GeneID" id="98069421"/>
<dbReference type="HOGENOM" id="CLU_049421_4_1_10"/>
<dbReference type="RefSeq" id="WP_009137008.1">
    <property type="nucleotide sequence ID" value="NZ_JH594596.1"/>
</dbReference>
<dbReference type="PANTHER" id="PTHR30606:SF10">
    <property type="entry name" value="PHOSPHATIDYLINOSITOL MANNOSIDE ACYLTRANSFERASE"/>
    <property type="match status" value="1"/>
</dbReference>
<comment type="subcellular location">
    <subcellularLocation>
        <location evidence="1">Cell inner membrane</location>
    </subcellularLocation>
</comment>
<dbReference type="GO" id="GO:0016746">
    <property type="term" value="F:acyltransferase activity"/>
    <property type="evidence" value="ECO:0007669"/>
    <property type="project" value="UniProtKB-KW"/>
</dbReference>
<comment type="caution">
    <text evidence="8">The sequence shown here is derived from an EMBL/GenBank/DDBJ whole genome shotgun (WGS) entry which is preliminary data.</text>
</comment>
<keyword evidence="6" id="KW-0012">Acyltransferase</keyword>
<sequence length="313" mass="37847">MVSYLLRGLIWIISYLPLRVLYFFSDILYYLLYYVVRYRRNVVRTNLRNAFPEKEGTELTRIEKKFYRNLGDIFVELYKPWHMSEQEMRRRCVFKHTEILQKYYDQGRSVIGVLGHYGNWEWMASYALWTKGNIDFYTLYKPMHNKVMDQLMIEIRSRFGARPVPKNDILRLIVSNLREGRLFLAGFIADQTPNVNNLNFWMEFLHQDTPVFMGTEKIARKFNLPVISLQMKKLKRGYYEVDFVDLCGEPALLAPGELTRMHTCFLEQQIQKAPEYWLWSHRRWKHKREEAVYLEENKGKKPEENKIKIKKER</sequence>
<keyword evidence="9" id="KW-1185">Reference proteome</keyword>
<gene>
    <name evidence="8" type="ORF">HMPREF9449_01861</name>
</gene>
<dbReference type="PIRSF" id="PIRSF026649">
    <property type="entry name" value="MsbB"/>
    <property type="match status" value="1"/>
</dbReference>
<dbReference type="CDD" id="cd07984">
    <property type="entry name" value="LPLAT_LABLAT-like"/>
    <property type="match status" value="1"/>
</dbReference>
<keyword evidence="7" id="KW-0812">Transmembrane</keyword>
<evidence type="ECO:0000256" key="4">
    <source>
        <dbReference type="ARBA" id="ARBA00022679"/>
    </source>
</evidence>
<evidence type="ECO:0000256" key="7">
    <source>
        <dbReference type="SAM" id="Phobius"/>
    </source>
</evidence>
<proteinExistence type="predicted"/>
<evidence type="ECO:0000256" key="6">
    <source>
        <dbReference type="ARBA" id="ARBA00023315"/>
    </source>
</evidence>
<evidence type="ECO:0008006" key="10">
    <source>
        <dbReference type="Google" id="ProtNLM"/>
    </source>
</evidence>
<keyword evidence="5 7" id="KW-0472">Membrane</keyword>
<dbReference type="PANTHER" id="PTHR30606">
    <property type="entry name" value="LIPID A BIOSYNTHESIS LAUROYL ACYLTRANSFERASE"/>
    <property type="match status" value="1"/>
</dbReference>
<evidence type="ECO:0000256" key="5">
    <source>
        <dbReference type="ARBA" id="ARBA00023136"/>
    </source>
</evidence>
<dbReference type="STRING" id="742817.HMPREF9449_01861"/>
<dbReference type="InterPro" id="IPR004960">
    <property type="entry name" value="LipA_acyltrans"/>
</dbReference>
<reference evidence="8 9" key="1">
    <citation type="submission" date="2012-01" db="EMBL/GenBank/DDBJ databases">
        <title>The Genome Sequence of Odoribacter laneus YIT 12061.</title>
        <authorList>
            <consortium name="The Broad Institute Genome Sequencing Platform"/>
            <person name="Earl A."/>
            <person name="Ward D."/>
            <person name="Feldgarden M."/>
            <person name="Gevers D."/>
            <person name="Morotomi M."/>
            <person name="Young S.K."/>
            <person name="Zeng Q."/>
            <person name="Gargeya S."/>
            <person name="Fitzgerald M."/>
            <person name="Haas B."/>
            <person name="Abouelleil A."/>
            <person name="Alvarado L."/>
            <person name="Arachchi H.M."/>
            <person name="Berlin A."/>
            <person name="Chapman S.B."/>
            <person name="Gearin G."/>
            <person name="Goldberg J."/>
            <person name="Griggs A."/>
            <person name="Gujja S."/>
            <person name="Hansen M."/>
            <person name="Heiman D."/>
            <person name="Howarth C."/>
            <person name="Larimer J."/>
            <person name="Lui A."/>
            <person name="MacDonald P.J.P."/>
            <person name="McCowen C."/>
            <person name="Montmayeur A."/>
            <person name="Murphy C."/>
            <person name="Neiman D."/>
            <person name="Pearson M."/>
            <person name="Priest M."/>
            <person name="Roberts A."/>
            <person name="Saif S."/>
            <person name="Shea T."/>
            <person name="Sisk P."/>
            <person name="Stolte C."/>
            <person name="Sykes S."/>
            <person name="Wortman J."/>
            <person name="Nusbaum C."/>
            <person name="Birren B."/>
        </authorList>
    </citation>
    <scope>NUCLEOTIDE SEQUENCE [LARGE SCALE GENOMIC DNA]</scope>
    <source>
        <strain evidence="8 9">YIT 12061</strain>
    </source>
</reference>
<evidence type="ECO:0000256" key="1">
    <source>
        <dbReference type="ARBA" id="ARBA00004533"/>
    </source>
</evidence>
<keyword evidence="7" id="KW-1133">Transmembrane helix</keyword>
<feature type="transmembrane region" description="Helical" evidence="7">
    <location>
        <begin position="12"/>
        <end position="36"/>
    </location>
</feature>
<evidence type="ECO:0000313" key="9">
    <source>
        <dbReference type="Proteomes" id="UP000004892"/>
    </source>
</evidence>
<evidence type="ECO:0000313" key="8">
    <source>
        <dbReference type="EMBL" id="EHP46846.1"/>
    </source>
</evidence>
<protein>
    <recommendedName>
        <fullName evidence="10">Lipid A biosynthesis acyltransferase</fullName>
    </recommendedName>
</protein>
<dbReference type="AlphaFoldDB" id="H1DHX5"/>
<evidence type="ECO:0000256" key="2">
    <source>
        <dbReference type="ARBA" id="ARBA00022475"/>
    </source>
</evidence>
<name>H1DHX5_9BACT</name>
<keyword evidence="4" id="KW-0808">Transferase</keyword>
<dbReference type="GO" id="GO:0009247">
    <property type="term" value="P:glycolipid biosynthetic process"/>
    <property type="evidence" value="ECO:0007669"/>
    <property type="project" value="UniProtKB-ARBA"/>
</dbReference>
<dbReference type="Pfam" id="PF03279">
    <property type="entry name" value="Lip_A_acyltrans"/>
    <property type="match status" value="1"/>
</dbReference>
<organism evidence="8 9">
    <name type="scientific">Odoribacter laneus YIT 12061</name>
    <dbReference type="NCBI Taxonomy" id="742817"/>
    <lineage>
        <taxon>Bacteria</taxon>
        <taxon>Pseudomonadati</taxon>
        <taxon>Bacteroidota</taxon>
        <taxon>Bacteroidia</taxon>
        <taxon>Bacteroidales</taxon>
        <taxon>Odoribacteraceae</taxon>
        <taxon>Odoribacter</taxon>
    </lineage>
</organism>
<dbReference type="eggNOG" id="COG1560">
    <property type="taxonomic scope" value="Bacteria"/>
</dbReference>
<dbReference type="Proteomes" id="UP000004892">
    <property type="component" value="Unassembled WGS sequence"/>
</dbReference>
<dbReference type="EMBL" id="ADMC01000024">
    <property type="protein sequence ID" value="EHP46846.1"/>
    <property type="molecule type" value="Genomic_DNA"/>
</dbReference>
<accession>H1DHX5</accession>
<keyword evidence="3" id="KW-0997">Cell inner membrane</keyword>
<dbReference type="GO" id="GO:0005886">
    <property type="term" value="C:plasma membrane"/>
    <property type="evidence" value="ECO:0007669"/>
    <property type="project" value="UniProtKB-SubCell"/>
</dbReference>
<evidence type="ECO:0000256" key="3">
    <source>
        <dbReference type="ARBA" id="ARBA00022519"/>
    </source>
</evidence>
<keyword evidence="2" id="KW-1003">Cell membrane</keyword>
<dbReference type="PATRIC" id="fig|742817.3.peg.1979"/>